<name>A0ACD4NHM3_9HYPH</name>
<evidence type="ECO:0000313" key="2">
    <source>
        <dbReference type="Proteomes" id="UP001163223"/>
    </source>
</evidence>
<dbReference type="Proteomes" id="UP001163223">
    <property type="component" value="Chromosome"/>
</dbReference>
<dbReference type="EC" id="2.7.2.1" evidence="1"/>
<proteinExistence type="predicted"/>
<accession>A0ACD4NHM3</accession>
<dbReference type="EMBL" id="CP113520">
    <property type="protein sequence ID" value="WAJ26307.1"/>
    <property type="molecule type" value="Genomic_DNA"/>
</dbReference>
<organism evidence="1 2">
    <name type="scientific">Antarcticirhabdus aurantiaca</name>
    <dbReference type="NCBI Taxonomy" id="2606717"/>
    <lineage>
        <taxon>Bacteria</taxon>
        <taxon>Pseudomonadati</taxon>
        <taxon>Pseudomonadota</taxon>
        <taxon>Alphaproteobacteria</taxon>
        <taxon>Hyphomicrobiales</taxon>
        <taxon>Aurantimonadaceae</taxon>
        <taxon>Antarcticirhabdus</taxon>
    </lineage>
</organism>
<keyword evidence="1" id="KW-0808">Transferase</keyword>
<evidence type="ECO:0000313" key="1">
    <source>
        <dbReference type="EMBL" id="WAJ26307.1"/>
    </source>
</evidence>
<sequence length="390" mass="40915">MSDAVLALNAGSSSIKFALYARAGDDLVLARRGEVEDVGGDGRFRARDADGTALADEDWGGAGEEAPARLLDWIEDHLGAERLAAVGHRIVHGGDDFCAPVRLDERTVARLEALTPLAPLHQPRSLSAAKALARERPDLVQVGCFDTAFHATIPPASRRFAIPRRFEAEGVRRFGFHGLSYTHVAERLPALMPGRRRVVAAHLGSGASLGALLDGRSVDTTMGFSALDGLVMATRCGALDPGVILFLLKEKGLGAEEIERLLYKESGLKGVSGLSSDIRDLQASNDKAAKEAVELFVLRAAKEIAAMAASLQGLDGLVFTGGIGEHQPAVRAMIGACLRWLGVELDEAANAAATGGEATIAAPGSRVAAVVLPADEEGVIARQTLRVVAG</sequence>
<reference evidence="1" key="1">
    <citation type="submission" date="2022-11" db="EMBL/GenBank/DDBJ databases">
        <title>beta-Carotene-producing bacterium, Jeongeuplla avenae sp. nov., alleviates the salt stress of Arabidopsis seedlings.</title>
        <authorList>
            <person name="Jiang L."/>
            <person name="Lee J."/>
        </authorList>
    </citation>
    <scope>NUCLEOTIDE SEQUENCE</scope>
    <source>
        <strain evidence="1">DY_R2A_6</strain>
    </source>
</reference>
<protein>
    <submittedName>
        <fullName evidence="1">Acetate/propionate family kinase</fullName>
        <ecNumber evidence="1">2.7.2.1</ecNumber>
    </submittedName>
</protein>
<keyword evidence="1" id="KW-0418">Kinase</keyword>
<gene>
    <name evidence="1" type="ORF">OXU80_15535</name>
</gene>
<keyword evidence="2" id="KW-1185">Reference proteome</keyword>